<evidence type="ECO:0000256" key="1">
    <source>
        <dbReference type="ARBA" id="ARBA00005260"/>
    </source>
</evidence>
<dbReference type="Pfam" id="PF02583">
    <property type="entry name" value="Trns_repr_metal"/>
    <property type="match status" value="1"/>
</dbReference>
<accession>A0A0U1Q3L8</accession>
<dbReference type="InterPro" id="IPR038390">
    <property type="entry name" value="Metal_Tscrpt_repr_sf"/>
</dbReference>
<keyword evidence="3" id="KW-1185">Reference proteome</keyword>
<evidence type="ECO:0000313" key="3">
    <source>
        <dbReference type="Proteomes" id="UP000050580"/>
    </source>
</evidence>
<dbReference type="GO" id="GO:0046872">
    <property type="term" value="F:metal ion binding"/>
    <property type="evidence" value="ECO:0007669"/>
    <property type="project" value="InterPro"/>
</dbReference>
<reference evidence="2 3" key="1">
    <citation type="submission" date="2015-05" db="EMBL/GenBank/DDBJ databases">
        <title>Draft genome sequence of Lampropedia sp. CT6, isolated from the microbial mat of a hot water spring, located at Manikaran, India.</title>
        <authorList>
            <person name="Tripathi C."/>
            <person name="Rani P."/>
            <person name="Mahato N.K."/>
            <person name="Lal R."/>
        </authorList>
    </citation>
    <scope>NUCLEOTIDE SEQUENCE [LARGE SCALE GENOMIC DNA]</scope>
    <source>
        <strain evidence="2 3">CT6</strain>
    </source>
</reference>
<gene>
    <name evidence="2" type="ORF">AAV94_00220</name>
</gene>
<dbReference type="RefSeq" id="WP_046740317.1">
    <property type="nucleotide sequence ID" value="NZ_LBNQ01000005.1"/>
</dbReference>
<dbReference type="InterPro" id="IPR003735">
    <property type="entry name" value="Metal_Tscrpt_repr"/>
</dbReference>
<comment type="caution">
    <text evidence="2">The sequence shown here is derived from an EMBL/GenBank/DDBJ whole genome shotgun (WGS) entry which is preliminary data.</text>
</comment>
<dbReference type="GO" id="GO:0003677">
    <property type="term" value="F:DNA binding"/>
    <property type="evidence" value="ECO:0007669"/>
    <property type="project" value="InterPro"/>
</dbReference>
<dbReference type="AlphaFoldDB" id="A0A0U1Q3L8"/>
<dbReference type="PANTHER" id="PTHR33677:SF5">
    <property type="entry name" value="TRANSCRIPTIONAL REPRESSOR FRMR"/>
    <property type="match status" value="1"/>
</dbReference>
<comment type="similarity">
    <text evidence="1">Belongs to the FrmR/RcnR family.</text>
</comment>
<dbReference type="GO" id="GO:0045892">
    <property type="term" value="P:negative regulation of DNA-templated transcription"/>
    <property type="evidence" value="ECO:0007669"/>
    <property type="project" value="UniProtKB-ARBA"/>
</dbReference>
<protein>
    <submittedName>
        <fullName evidence="2">Regulator</fullName>
    </submittedName>
</protein>
<dbReference type="Gene3D" id="1.20.58.1000">
    <property type="entry name" value="Metal-sensitive repressor, helix protomer"/>
    <property type="match status" value="1"/>
</dbReference>
<evidence type="ECO:0000313" key="2">
    <source>
        <dbReference type="EMBL" id="KKW69349.1"/>
    </source>
</evidence>
<dbReference type="STRING" id="1610491.AAV94_00220"/>
<dbReference type="PATRIC" id="fig|1610491.3.peg.46"/>
<name>A0A0U1Q3L8_9BURK</name>
<dbReference type="Proteomes" id="UP000050580">
    <property type="component" value="Unassembled WGS sequence"/>
</dbReference>
<dbReference type="PANTHER" id="PTHR33677">
    <property type="entry name" value="TRANSCRIPTIONAL REPRESSOR FRMR-RELATED"/>
    <property type="match status" value="1"/>
</dbReference>
<organism evidence="2 3">
    <name type="scientific">Lampropedia cohaerens</name>
    <dbReference type="NCBI Taxonomy" id="1610491"/>
    <lineage>
        <taxon>Bacteria</taxon>
        <taxon>Pseudomonadati</taxon>
        <taxon>Pseudomonadota</taxon>
        <taxon>Betaproteobacteria</taxon>
        <taxon>Burkholderiales</taxon>
        <taxon>Comamonadaceae</taxon>
        <taxon>Lampropedia</taxon>
    </lineage>
</organism>
<dbReference type="EMBL" id="LBNQ01000005">
    <property type="protein sequence ID" value="KKW69349.1"/>
    <property type="molecule type" value="Genomic_DNA"/>
</dbReference>
<sequence length="96" mass="10754">MPYIAEDKRRVVTRLRRIRGQAEALERAVEAGTECAQLLQQLAALRGAATSLMTEVLDMHLRETFVTPPAQTTPPDAQALNHAVDEVMRIVRAYVR</sequence>
<dbReference type="CDD" id="cd10153">
    <property type="entry name" value="RcnR-FrmR-like_DUF156"/>
    <property type="match status" value="1"/>
</dbReference>
<proteinExistence type="inferred from homology"/>